<feature type="domain" description="DUF427" evidence="1">
    <location>
        <begin position="20"/>
        <end position="112"/>
    </location>
</feature>
<proteinExistence type="predicted"/>
<dbReference type="InterPro" id="IPR007361">
    <property type="entry name" value="DUF427"/>
</dbReference>
<dbReference type="InterPro" id="IPR038694">
    <property type="entry name" value="DUF427_sf"/>
</dbReference>
<reference evidence="2" key="1">
    <citation type="submission" date="2020-02" db="EMBL/GenBank/DDBJ databases">
        <authorList>
            <person name="Meier V. D."/>
        </authorList>
    </citation>
    <scope>NUCLEOTIDE SEQUENCE</scope>
    <source>
        <strain evidence="2">AVDCRST_MAG38</strain>
    </source>
</reference>
<dbReference type="PANTHER" id="PTHR43058:SF1">
    <property type="entry name" value="DUF427 DOMAIN-CONTAINING PROTEIN"/>
    <property type="match status" value="1"/>
</dbReference>
<dbReference type="EMBL" id="CADCVJ010000046">
    <property type="protein sequence ID" value="CAA9465904.1"/>
    <property type="molecule type" value="Genomic_DNA"/>
</dbReference>
<dbReference type="AlphaFoldDB" id="A0A6J4RH76"/>
<evidence type="ECO:0000313" key="2">
    <source>
        <dbReference type="EMBL" id="CAA9465904.1"/>
    </source>
</evidence>
<accession>A0A6J4RH76</accession>
<gene>
    <name evidence="2" type="ORF">AVDCRST_MAG38-693</name>
</gene>
<evidence type="ECO:0000259" key="1">
    <source>
        <dbReference type="Pfam" id="PF04248"/>
    </source>
</evidence>
<name>A0A6J4RH76_9ACTN</name>
<dbReference type="Pfam" id="PF04248">
    <property type="entry name" value="NTP_transf_9"/>
    <property type="match status" value="1"/>
</dbReference>
<protein>
    <recommendedName>
        <fullName evidence="1">DUF427 domain-containing protein</fullName>
    </recommendedName>
</protein>
<dbReference type="PANTHER" id="PTHR43058">
    <property type="entry name" value="SLR0655 PROTEIN"/>
    <property type="match status" value="1"/>
</dbReference>
<sequence>MERVWDYPRPPAVQACRHRVRVELGGEVLADSTSALRVLETSHPPTIYVPPADVRGDLLSASRERSTWCEFKGTARYLDATVGGRTVRAVGWSYPEPTRGYEELRDHVAFYPGRVDAAWLGDELVERQASDFYGGWITADLVGPFKGPPGTLGW</sequence>
<dbReference type="Gene3D" id="2.170.150.40">
    <property type="entry name" value="Domain of unknown function (DUF427)"/>
    <property type="match status" value="1"/>
</dbReference>
<organism evidence="2">
    <name type="scientific">uncultured Solirubrobacteraceae bacterium</name>
    <dbReference type="NCBI Taxonomy" id="1162706"/>
    <lineage>
        <taxon>Bacteria</taxon>
        <taxon>Bacillati</taxon>
        <taxon>Actinomycetota</taxon>
        <taxon>Thermoleophilia</taxon>
        <taxon>Solirubrobacterales</taxon>
        <taxon>Solirubrobacteraceae</taxon>
        <taxon>environmental samples</taxon>
    </lineage>
</organism>